<dbReference type="Proteomes" id="UP001054945">
    <property type="component" value="Unassembled WGS sequence"/>
</dbReference>
<sequence>MQLPRIVSWTVTTEFKLSALRDSLGGLKELGVQLLNPAANIINRLAQSITACQTNLRKSAEEVNYIGVCDQRYETTALEENGFLKGTLAALAAFEGV</sequence>
<keyword evidence="2" id="KW-1185">Reference proteome</keyword>
<reference evidence="1 2" key="1">
    <citation type="submission" date="2021-06" db="EMBL/GenBank/DDBJ databases">
        <title>Caerostris extrusa draft genome.</title>
        <authorList>
            <person name="Kono N."/>
            <person name="Arakawa K."/>
        </authorList>
    </citation>
    <scope>NUCLEOTIDE SEQUENCE [LARGE SCALE GENOMIC DNA]</scope>
</reference>
<protein>
    <submittedName>
        <fullName evidence="1">Uncharacterized protein</fullName>
    </submittedName>
</protein>
<dbReference type="AlphaFoldDB" id="A0AAV4YC94"/>
<gene>
    <name evidence="1" type="ORF">CEXT_365891</name>
</gene>
<comment type="caution">
    <text evidence="1">The sequence shown here is derived from an EMBL/GenBank/DDBJ whole genome shotgun (WGS) entry which is preliminary data.</text>
</comment>
<accession>A0AAV4YC94</accession>
<evidence type="ECO:0000313" key="1">
    <source>
        <dbReference type="EMBL" id="GIZ04549.1"/>
    </source>
</evidence>
<evidence type="ECO:0000313" key="2">
    <source>
        <dbReference type="Proteomes" id="UP001054945"/>
    </source>
</evidence>
<proteinExistence type="predicted"/>
<organism evidence="1 2">
    <name type="scientific">Caerostris extrusa</name>
    <name type="common">Bark spider</name>
    <name type="synonym">Caerostris bankana</name>
    <dbReference type="NCBI Taxonomy" id="172846"/>
    <lineage>
        <taxon>Eukaryota</taxon>
        <taxon>Metazoa</taxon>
        <taxon>Ecdysozoa</taxon>
        <taxon>Arthropoda</taxon>
        <taxon>Chelicerata</taxon>
        <taxon>Arachnida</taxon>
        <taxon>Araneae</taxon>
        <taxon>Araneomorphae</taxon>
        <taxon>Entelegynae</taxon>
        <taxon>Araneoidea</taxon>
        <taxon>Araneidae</taxon>
        <taxon>Caerostris</taxon>
    </lineage>
</organism>
<dbReference type="EMBL" id="BPLR01001756">
    <property type="protein sequence ID" value="GIZ04549.1"/>
    <property type="molecule type" value="Genomic_DNA"/>
</dbReference>
<name>A0AAV4YC94_CAEEX</name>